<dbReference type="WBParaSite" id="HPLM_0001420501-mRNA-1">
    <property type="protein sequence ID" value="HPLM_0001420501-mRNA-1"/>
    <property type="gene ID" value="HPLM_0001420501"/>
</dbReference>
<feature type="region of interest" description="Disordered" evidence="1">
    <location>
        <begin position="1"/>
        <end position="62"/>
    </location>
</feature>
<accession>A0A0N4WRS4</accession>
<dbReference type="OMA" id="RWSSNTM"/>
<evidence type="ECO:0000313" key="3">
    <source>
        <dbReference type="Proteomes" id="UP000268014"/>
    </source>
</evidence>
<reference evidence="2 3" key="2">
    <citation type="submission" date="2018-11" db="EMBL/GenBank/DDBJ databases">
        <authorList>
            <consortium name="Pathogen Informatics"/>
        </authorList>
    </citation>
    <scope>NUCLEOTIDE SEQUENCE [LARGE SCALE GENOMIC DNA]</scope>
    <source>
        <strain evidence="2 3">MHpl1</strain>
    </source>
</reference>
<feature type="compositionally biased region" description="Low complexity" evidence="1">
    <location>
        <begin position="1"/>
        <end position="15"/>
    </location>
</feature>
<organism evidence="4">
    <name type="scientific">Haemonchus placei</name>
    <name type="common">Barber's pole worm</name>
    <dbReference type="NCBI Taxonomy" id="6290"/>
    <lineage>
        <taxon>Eukaryota</taxon>
        <taxon>Metazoa</taxon>
        <taxon>Ecdysozoa</taxon>
        <taxon>Nematoda</taxon>
        <taxon>Chromadorea</taxon>
        <taxon>Rhabditida</taxon>
        <taxon>Rhabditina</taxon>
        <taxon>Rhabditomorpha</taxon>
        <taxon>Strongyloidea</taxon>
        <taxon>Trichostrongylidae</taxon>
        <taxon>Haemonchus</taxon>
    </lineage>
</organism>
<sequence length="284" mass="31217">MASTSSATTSTSTSTKFNSPTMGSKRVERQSQLITKRSVQGNGFSRHTAVGPNGDQGSASLPKRNRRTLPIWQAVLVPPISAIWASDGNLRIYGTGIATKRSSSSMPPPTVLLRLMALSLEKFGGITPKGGFNRPGILLGTRLRSTGFWPNHIGHNMWSNPTFRADTFRWSSNTMTLRRPSKPLRFGALTSPNFDLLLAQLDLDVLPHAVLRLQSTIRLSVDPRPLDFDDALVPPDMQHNLRSAAQRRLAGGDWSLFEASFMGDETSGREEVPVRGRGRRTKIL</sequence>
<dbReference type="OrthoDB" id="10481189at2759"/>
<gene>
    <name evidence="2" type="ORF">HPLM_LOCUS14197</name>
</gene>
<reference evidence="4" key="1">
    <citation type="submission" date="2017-02" db="UniProtKB">
        <authorList>
            <consortium name="WormBaseParasite"/>
        </authorList>
    </citation>
    <scope>IDENTIFICATION</scope>
</reference>
<evidence type="ECO:0000256" key="1">
    <source>
        <dbReference type="SAM" id="MobiDB-lite"/>
    </source>
</evidence>
<protein>
    <submittedName>
        <fullName evidence="4">Coat protein</fullName>
    </submittedName>
</protein>
<dbReference type="EMBL" id="UZAF01018480">
    <property type="protein sequence ID" value="VDO52156.1"/>
    <property type="molecule type" value="Genomic_DNA"/>
</dbReference>
<keyword evidence="3" id="KW-1185">Reference proteome</keyword>
<name>A0A0N4WRS4_HAEPC</name>
<dbReference type="AlphaFoldDB" id="A0A0N4WRS4"/>
<dbReference type="Proteomes" id="UP000268014">
    <property type="component" value="Unassembled WGS sequence"/>
</dbReference>
<evidence type="ECO:0000313" key="4">
    <source>
        <dbReference type="WBParaSite" id="HPLM_0001420501-mRNA-1"/>
    </source>
</evidence>
<feature type="compositionally biased region" description="Polar residues" evidence="1">
    <location>
        <begin position="30"/>
        <end position="45"/>
    </location>
</feature>
<evidence type="ECO:0000313" key="2">
    <source>
        <dbReference type="EMBL" id="VDO52156.1"/>
    </source>
</evidence>
<proteinExistence type="predicted"/>